<keyword evidence="2" id="KW-1185">Reference proteome</keyword>
<evidence type="ECO:0008006" key="3">
    <source>
        <dbReference type="Google" id="ProtNLM"/>
    </source>
</evidence>
<evidence type="ECO:0000313" key="2">
    <source>
        <dbReference type="Proteomes" id="UP000664357"/>
    </source>
</evidence>
<organism evidence="1 2">
    <name type="scientific">Candidatus Enterococcus ferrettii</name>
    <dbReference type="NCBI Taxonomy" id="2815324"/>
    <lineage>
        <taxon>Bacteria</taxon>
        <taxon>Bacillati</taxon>
        <taxon>Bacillota</taxon>
        <taxon>Bacilli</taxon>
        <taxon>Lactobacillales</taxon>
        <taxon>Enterococcaceae</taxon>
        <taxon>Enterococcus</taxon>
    </lineage>
</organism>
<sequence length="324" mass="35310">MKTIDETQVKAFLNMENVIEVVNNLYLECSAGQIYAGNRIYMPIRGEENVGQWLVANSLNQPFFGSKFSSVFPNNVTMGLLSTISKISLYSAKTGELQALIDANYLTAIKTGASAAVATDLMARKDASVLSIIGTGLQAFSQVLAIQEVRKLEKVYVYDVVPERIEQFISLLEKEKSHDYPIVAAASGDECAEQAHIICTCTTAKAPVFSGRKLKPGTHVNAIGSFTPFMQEIDEDTVLKASKILTEHVDGLWEAAGDILIPFNEGKITKEDVTGSIGDALTKKVSARDNDNEITLYESVGSGVLDIGLSIYVYQSLYEEEKGN</sequence>
<dbReference type="RefSeq" id="WP_207703705.1">
    <property type="nucleotide sequence ID" value="NZ_JAFREL020000003.1"/>
</dbReference>
<dbReference type="EMBL" id="JAFREL020000003">
    <property type="protein sequence ID" value="MEO1771549.1"/>
    <property type="molecule type" value="Genomic_DNA"/>
</dbReference>
<accession>A0ABV0EVH1</accession>
<dbReference type="Proteomes" id="UP000664357">
    <property type="component" value="Unassembled WGS sequence"/>
</dbReference>
<dbReference type="Gene3D" id="3.30.1780.10">
    <property type="entry name" value="ornithine cyclodeaminase, domain 1"/>
    <property type="match status" value="1"/>
</dbReference>
<dbReference type="Gene3D" id="3.40.50.720">
    <property type="entry name" value="NAD(P)-binding Rossmann-like Domain"/>
    <property type="match status" value="1"/>
</dbReference>
<dbReference type="PANTHER" id="PTHR13812">
    <property type="entry name" value="KETIMINE REDUCTASE MU-CRYSTALLIN"/>
    <property type="match status" value="1"/>
</dbReference>
<evidence type="ECO:0000313" key="1">
    <source>
        <dbReference type="EMBL" id="MEO1771549.1"/>
    </source>
</evidence>
<comment type="caution">
    <text evidence="1">The sequence shown here is derived from an EMBL/GenBank/DDBJ whole genome shotgun (WGS) entry which is preliminary data.</text>
</comment>
<dbReference type="InterPro" id="IPR023401">
    <property type="entry name" value="ODC_N"/>
</dbReference>
<name>A0ABV0EVH1_9ENTE</name>
<proteinExistence type="predicted"/>
<gene>
    <name evidence="1" type="ORF">JZO67_003530</name>
</gene>
<dbReference type="PANTHER" id="PTHR13812:SF19">
    <property type="entry name" value="KETIMINE REDUCTASE MU-CRYSTALLIN"/>
    <property type="match status" value="1"/>
</dbReference>
<dbReference type="Pfam" id="PF02423">
    <property type="entry name" value="OCD_Mu_crystall"/>
    <property type="match status" value="1"/>
</dbReference>
<dbReference type="InterPro" id="IPR036291">
    <property type="entry name" value="NAD(P)-bd_dom_sf"/>
</dbReference>
<dbReference type="SUPFAM" id="SSF51735">
    <property type="entry name" value="NAD(P)-binding Rossmann-fold domains"/>
    <property type="match status" value="1"/>
</dbReference>
<dbReference type="InterPro" id="IPR003462">
    <property type="entry name" value="ODC_Mu_crystall"/>
</dbReference>
<reference evidence="1 2" key="1">
    <citation type="submission" date="2024-02" db="EMBL/GenBank/DDBJ databases">
        <title>The Genome Sequence of Enterococcus sp. DIV0159.</title>
        <authorList>
            <person name="Earl A."/>
            <person name="Manson A."/>
            <person name="Gilmore M."/>
            <person name="Sanders J."/>
            <person name="Shea T."/>
            <person name="Howe W."/>
            <person name="Livny J."/>
            <person name="Cuomo C."/>
            <person name="Neafsey D."/>
            <person name="Birren B."/>
        </authorList>
    </citation>
    <scope>NUCLEOTIDE SEQUENCE [LARGE SCALE GENOMIC DNA]</scope>
    <source>
        <strain evidence="1 2">665A</strain>
    </source>
</reference>
<dbReference type="PIRSF" id="PIRSF001439">
    <property type="entry name" value="CryM"/>
    <property type="match status" value="1"/>
</dbReference>
<protein>
    <recommendedName>
        <fullName evidence="3">Ornithine cyclodeaminase</fullName>
    </recommendedName>
</protein>